<feature type="compositionally biased region" description="Polar residues" evidence="1">
    <location>
        <begin position="155"/>
        <end position="176"/>
    </location>
</feature>
<dbReference type="InterPro" id="IPR040749">
    <property type="entry name" value="BRCC36_C"/>
</dbReference>
<feature type="domain" description="BRCC36 C-terminal helical" evidence="2">
    <location>
        <begin position="263"/>
        <end position="314"/>
    </location>
</feature>
<evidence type="ECO:0000256" key="1">
    <source>
        <dbReference type="SAM" id="MobiDB-lite"/>
    </source>
</evidence>
<dbReference type="Proteomes" id="UP000807716">
    <property type="component" value="Unassembled WGS sequence"/>
</dbReference>
<accession>A0A9P6U7L5</accession>
<sequence length="335" mass="37317">MNKSNNVLDEVIVHSNVLHILFAHAFSTEKEEIMGMLMGDWVQEGSRQVARVDGVSLLTRTEKRKDRVEIGPEQLSMAAIEAESNRVQVTCFQSRDTDSGCMHVKLPFSIVSENPLESLTLPKLLEVSERIYEEQRQSFYRSIPKKYHKAGNGKVSGNHTGSSTKRMNTGPWSGSPASEYPPSNPFGRDLGAQSPSALASAQPRGWDPEGDTIMLDAESEPASHRRKGSPAPLNRSNTEMSDDIPVSDLRTECIDADAMSLPDKMTWIRNSGVYVQSLASLMDNLVGPTMQTLVEREQYNLEMTESLKRQKQDLLRQLQLNEAQKAGNLVNLLDE</sequence>
<evidence type="ECO:0000259" key="2">
    <source>
        <dbReference type="Pfam" id="PF18110"/>
    </source>
</evidence>
<dbReference type="Gene3D" id="3.40.140.10">
    <property type="entry name" value="Cytidine Deaminase, domain 2"/>
    <property type="match status" value="1"/>
</dbReference>
<dbReference type="AlphaFoldDB" id="A0A9P6U7L5"/>
<feature type="region of interest" description="Disordered" evidence="1">
    <location>
        <begin position="143"/>
        <end position="243"/>
    </location>
</feature>
<dbReference type="Pfam" id="PF18110">
    <property type="entry name" value="BRCC36_C"/>
    <property type="match status" value="1"/>
</dbReference>
<name>A0A9P6U7L5_9FUNG</name>
<comment type="caution">
    <text evidence="3">The sequence shown here is derived from an EMBL/GenBank/DDBJ whole genome shotgun (WGS) entry which is preliminary data.</text>
</comment>
<evidence type="ECO:0000313" key="3">
    <source>
        <dbReference type="EMBL" id="KAG0264055.1"/>
    </source>
</evidence>
<organism evidence="3 4">
    <name type="scientific">Actinomortierella ambigua</name>
    <dbReference type="NCBI Taxonomy" id="1343610"/>
    <lineage>
        <taxon>Eukaryota</taxon>
        <taxon>Fungi</taxon>
        <taxon>Fungi incertae sedis</taxon>
        <taxon>Mucoromycota</taxon>
        <taxon>Mortierellomycotina</taxon>
        <taxon>Mortierellomycetes</taxon>
        <taxon>Mortierellales</taxon>
        <taxon>Mortierellaceae</taxon>
        <taxon>Actinomortierella</taxon>
    </lineage>
</organism>
<feature type="compositionally biased region" description="Low complexity" evidence="1">
    <location>
        <begin position="192"/>
        <end position="203"/>
    </location>
</feature>
<protein>
    <submittedName>
        <fullName evidence="3">BRCA1 BRCA2-containing complex, subunit 3</fullName>
    </submittedName>
</protein>
<proteinExistence type="predicted"/>
<gene>
    <name evidence="3" type="primary">BRCC3</name>
    <name evidence="3" type="ORF">DFQ27_001448</name>
</gene>
<dbReference type="OrthoDB" id="446074at2759"/>
<dbReference type="EMBL" id="JAAAJB010000149">
    <property type="protein sequence ID" value="KAG0264055.1"/>
    <property type="molecule type" value="Genomic_DNA"/>
</dbReference>
<keyword evidence="4" id="KW-1185">Reference proteome</keyword>
<evidence type="ECO:0000313" key="4">
    <source>
        <dbReference type="Proteomes" id="UP000807716"/>
    </source>
</evidence>
<reference evidence="3" key="1">
    <citation type="journal article" date="2020" name="Fungal Divers.">
        <title>Resolving the Mortierellaceae phylogeny through synthesis of multi-gene phylogenetics and phylogenomics.</title>
        <authorList>
            <person name="Vandepol N."/>
            <person name="Liber J."/>
            <person name="Desiro A."/>
            <person name="Na H."/>
            <person name="Kennedy M."/>
            <person name="Barry K."/>
            <person name="Grigoriev I.V."/>
            <person name="Miller A.N."/>
            <person name="O'Donnell K."/>
            <person name="Stajich J.E."/>
            <person name="Bonito G."/>
        </authorList>
    </citation>
    <scope>NUCLEOTIDE SEQUENCE</scope>
    <source>
        <strain evidence="3">BC1065</strain>
    </source>
</reference>